<name>A0ABM5QL67_9CORY</name>
<sequence>MEVGRQRAAEGVLALCLGAGCSGATASYLRAEDVTRDDNGTVWVKRYDMVHAVPMSAVFVGAVEELAA</sequence>
<evidence type="ECO:0000313" key="2">
    <source>
        <dbReference type="Proteomes" id="UP000028504"/>
    </source>
</evidence>
<reference evidence="1 2" key="1">
    <citation type="submission" date="2014-07" db="EMBL/GenBank/DDBJ databases">
        <title>Complete genome sequence of Corynebacterium atypicum DSM 44849: identifiction of the mycolic acid biosynthesis genes.</title>
        <authorList>
            <person name="Tippelt A."/>
            <person name="Mollmann S."/>
            <person name="Albersmeier A."/>
            <person name="Jaenicke S."/>
            <person name="Ruckert C."/>
            <person name="Tauch A."/>
        </authorList>
    </citation>
    <scope>NUCLEOTIDE SEQUENCE [LARGE SCALE GENOMIC DNA]</scope>
    <source>
        <strain evidence="1 2">R2070</strain>
    </source>
</reference>
<gene>
    <name evidence="1" type="ORF">CATYP_01110</name>
</gene>
<organism evidence="1 2">
    <name type="scientific">Corynebacterium atypicum</name>
    <dbReference type="NCBI Taxonomy" id="191610"/>
    <lineage>
        <taxon>Bacteria</taxon>
        <taxon>Bacillati</taxon>
        <taxon>Actinomycetota</taxon>
        <taxon>Actinomycetes</taxon>
        <taxon>Mycobacteriales</taxon>
        <taxon>Corynebacteriaceae</taxon>
        <taxon>Corynebacterium</taxon>
    </lineage>
</organism>
<keyword evidence="2" id="KW-1185">Reference proteome</keyword>
<dbReference type="PROSITE" id="PS51257">
    <property type="entry name" value="PROKAR_LIPOPROTEIN"/>
    <property type="match status" value="1"/>
</dbReference>
<protein>
    <recommendedName>
        <fullName evidence="3">Lipoprotein</fullName>
    </recommendedName>
</protein>
<accession>A0ABM5QL67</accession>
<evidence type="ECO:0008006" key="3">
    <source>
        <dbReference type="Google" id="ProtNLM"/>
    </source>
</evidence>
<evidence type="ECO:0000313" key="1">
    <source>
        <dbReference type="EMBL" id="AIG63506.1"/>
    </source>
</evidence>
<dbReference type="EMBL" id="CP008944">
    <property type="protein sequence ID" value="AIG63506.1"/>
    <property type="molecule type" value="Genomic_DNA"/>
</dbReference>
<proteinExistence type="predicted"/>
<dbReference type="Proteomes" id="UP000028504">
    <property type="component" value="Chromosome"/>
</dbReference>